<keyword evidence="1" id="KW-1185">Reference proteome</keyword>
<organism evidence="1 2">
    <name type="scientific">Steinernema glaseri</name>
    <dbReference type="NCBI Taxonomy" id="37863"/>
    <lineage>
        <taxon>Eukaryota</taxon>
        <taxon>Metazoa</taxon>
        <taxon>Ecdysozoa</taxon>
        <taxon>Nematoda</taxon>
        <taxon>Chromadorea</taxon>
        <taxon>Rhabditida</taxon>
        <taxon>Tylenchina</taxon>
        <taxon>Panagrolaimomorpha</taxon>
        <taxon>Strongyloidoidea</taxon>
        <taxon>Steinernematidae</taxon>
        <taxon>Steinernema</taxon>
    </lineage>
</organism>
<dbReference type="WBParaSite" id="L893_g29387.t1">
    <property type="protein sequence ID" value="L893_g29387.t1"/>
    <property type="gene ID" value="L893_g29387"/>
</dbReference>
<name>A0A1I7ZSL8_9BILA</name>
<evidence type="ECO:0000313" key="2">
    <source>
        <dbReference type="WBParaSite" id="L893_g29387.t1"/>
    </source>
</evidence>
<accession>A0A1I7ZSL8</accession>
<sequence>MESTFIFPFRERTTVTVIQRRRYCFAVSSFMFWKDSVAASANNKNSSDRGMLMDSVVTAIKWLYMLFPGTHNSHSPLFLRGAHSYHVHAQISRPLPVQKGERRENSAFA</sequence>
<dbReference type="AlphaFoldDB" id="A0A1I7ZSL8"/>
<evidence type="ECO:0000313" key="1">
    <source>
        <dbReference type="Proteomes" id="UP000095287"/>
    </source>
</evidence>
<protein>
    <submittedName>
        <fullName evidence="2">Uncharacterized protein</fullName>
    </submittedName>
</protein>
<proteinExistence type="predicted"/>
<reference evidence="2" key="1">
    <citation type="submission" date="2016-11" db="UniProtKB">
        <authorList>
            <consortium name="WormBaseParasite"/>
        </authorList>
    </citation>
    <scope>IDENTIFICATION</scope>
</reference>
<dbReference type="Proteomes" id="UP000095287">
    <property type="component" value="Unplaced"/>
</dbReference>